<dbReference type="AlphaFoldDB" id="A0A068RN13"/>
<protein>
    <recommendedName>
        <fullName evidence="6">Phosphotransferase</fullName>
        <ecNumber evidence="6">2.7.1.-</ecNumber>
    </recommendedName>
</protein>
<evidence type="ECO:0000313" key="10">
    <source>
        <dbReference type="Proteomes" id="UP000027586"/>
    </source>
</evidence>
<dbReference type="InterPro" id="IPR022673">
    <property type="entry name" value="Hexokinase_C"/>
</dbReference>
<dbReference type="GO" id="GO:0005524">
    <property type="term" value="F:ATP binding"/>
    <property type="evidence" value="ECO:0007669"/>
    <property type="project" value="UniProtKB-UniRule"/>
</dbReference>
<keyword evidence="2 6" id="KW-0808">Transferase</keyword>
<dbReference type="PRINTS" id="PR00475">
    <property type="entry name" value="HEXOKINASE"/>
</dbReference>
<evidence type="ECO:0000259" key="8">
    <source>
        <dbReference type="Pfam" id="PF03727"/>
    </source>
</evidence>
<comment type="similarity">
    <text evidence="1 6">Belongs to the hexokinase family.</text>
</comment>
<dbReference type="GO" id="GO:0005739">
    <property type="term" value="C:mitochondrion"/>
    <property type="evidence" value="ECO:0007669"/>
    <property type="project" value="TreeGrafter"/>
</dbReference>
<dbReference type="Pfam" id="PF03727">
    <property type="entry name" value="Hexokinase_2"/>
    <property type="match status" value="1"/>
</dbReference>
<dbReference type="InterPro" id="IPR001312">
    <property type="entry name" value="Hexokinase"/>
</dbReference>
<evidence type="ECO:0000256" key="4">
    <source>
        <dbReference type="ARBA" id="ARBA00022777"/>
    </source>
</evidence>
<keyword evidence="5 6" id="KW-0067">ATP-binding</keyword>
<dbReference type="VEuPathDB" id="FungiDB:LCOR_03125.1"/>
<dbReference type="GO" id="GO:0005536">
    <property type="term" value="F:D-glucose binding"/>
    <property type="evidence" value="ECO:0007669"/>
    <property type="project" value="InterPro"/>
</dbReference>
<dbReference type="GO" id="GO:0019158">
    <property type="term" value="F:mannokinase activity"/>
    <property type="evidence" value="ECO:0007669"/>
    <property type="project" value="TreeGrafter"/>
</dbReference>
<keyword evidence="6" id="KW-0324">Glycolysis</keyword>
<evidence type="ECO:0000256" key="2">
    <source>
        <dbReference type="ARBA" id="ARBA00022679"/>
    </source>
</evidence>
<dbReference type="PROSITE" id="PS51748">
    <property type="entry name" value="HEXOKINASE_2"/>
    <property type="match status" value="1"/>
</dbReference>
<keyword evidence="4 6" id="KW-0418">Kinase</keyword>
<dbReference type="PANTHER" id="PTHR19443">
    <property type="entry name" value="HEXOKINASE"/>
    <property type="match status" value="1"/>
</dbReference>
<organism evidence="9 10">
    <name type="scientific">Lichtheimia corymbifera JMRC:FSU:9682</name>
    <dbReference type="NCBI Taxonomy" id="1263082"/>
    <lineage>
        <taxon>Eukaryota</taxon>
        <taxon>Fungi</taxon>
        <taxon>Fungi incertae sedis</taxon>
        <taxon>Mucoromycota</taxon>
        <taxon>Mucoromycotina</taxon>
        <taxon>Mucoromycetes</taxon>
        <taxon>Mucorales</taxon>
        <taxon>Lichtheimiaceae</taxon>
        <taxon>Lichtheimia</taxon>
    </lineage>
</organism>
<gene>
    <name evidence="9" type="ORF">LCOR_03125.1</name>
</gene>
<dbReference type="Gene3D" id="3.30.420.40">
    <property type="match status" value="1"/>
</dbReference>
<dbReference type="GO" id="GO:0005829">
    <property type="term" value="C:cytosol"/>
    <property type="evidence" value="ECO:0007669"/>
    <property type="project" value="TreeGrafter"/>
</dbReference>
<dbReference type="Pfam" id="PF00349">
    <property type="entry name" value="Hexokinase_1"/>
    <property type="match status" value="1"/>
</dbReference>
<dbReference type="GO" id="GO:0008865">
    <property type="term" value="F:fructokinase activity"/>
    <property type="evidence" value="ECO:0007669"/>
    <property type="project" value="TreeGrafter"/>
</dbReference>
<dbReference type="GO" id="GO:0006006">
    <property type="term" value="P:glucose metabolic process"/>
    <property type="evidence" value="ECO:0007669"/>
    <property type="project" value="TreeGrafter"/>
</dbReference>
<evidence type="ECO:0000256" key="1">
    <source>
        <dbReference type="ARBA" id="ARBA00009225"/>
    </source>
</evidence>
<dbReference type="STRING" id="1263082.A0A068RN13"/>
<dbReference type="PANTHER" id="PTHR19443:SF24">
    <property type="entry name" value="PHOSPHOTRANSFERASE"/>
    <property type="match status" value="1"/>
</dbReference>
<feature type="domain" description="Hexokinase N-terminal" evidence="7">
    <location>
        <begin position="6"/>
        <end position="198"/>
    </location>
</feature>
<feature type="domain" description="Hexokinase C-terminal" evidence="8">
    <location>
        <begin position="205"/>
        <end position="450"/>
    </location>
</feature>
<keyword evidence="10" id="KW-1185">Reference proteome</keyword>
<dbReference type="InterPro" id="IPR022672">
    <property type="entry name" value="Hexokinase_N"/>
</dbReference>
<dbReference type="GO" id="GO:0001678">
    <property type="term" value="P:intracellular glucose homeostasis"/>
    <property type="evidence" value="ECO:0007669"/>
    <property type="project" value="InterPro"/>
</dbReference>
<dbReference type="SUPFAM" id="SSF53067">
    <property type="entry name" value="Actin-like ATPase domain"/>
    <property type="match status" value="2"/>
</dbReference>
<accession>A0A068RN13</accession>
<dbReference type="InterPro" id="IPR043129">
    <property type="entry name" value="ATPase_NBD"/>
</dbReference>
<evidence type="ECO:0000259" key="7">
    <source>
        <dbReference type="Pfam" id="PF00349"/>
    </source>
</evidence>
<dbReference type="UniPathway" id="UPA00109">
    <property type="reaction ID" value="UER00180"/>
</dbReference>
<reference evidence="9" key="1">
    <citation type="submission" date="2013-08" db="EMBL/GenBank/DDBJ databases">
        <title>Gene expansion shapes genome architecture in the human pathogen Lichtheimia corymbifera: an evolutionary genomics analysis in the ancient terrestrial Mucorales (Mucoromycotina).</title>
        <authorList>
            <person name="Schwartze V.U."/>
            <person name="Winter S."/>
            <person name="Shelest E."/>
            <person name="Marcet-Houben M."/>
            <person name="Horn F."/>
            <person name="Wehner S."/>
            <person name="Hoffmann K."/>
            <person name="Riege K."/>
            <person name="Sammeth M."/>
            <person name="Nowrousian M."/>
            <person name="Valiante V."/>
            <person name="Linde J."/>
            <person name="Jacobsen I.D."/>
            <person name="Marz M."/>
            <person name="Brakhage A.A."/>
            <person name="Gabaldon T."/>
            <person name="Bocker S."/>
            <person name="Voigt K."/>
        </authorList>
    </citation>
    <scope>NUCLEOTIDE SEQUENCE [LARGE SCALE GENOMIC DNA]</scope>
    <source>
        <strain evidence="9">FSU 9682</strain>
    </source>
</reference>
<evidence type="ECO:0000256" key="5">
    <source>
        <dbReference type="ARBA" id="ARBA00022840"/>
    </source>
</evidence>
<keyword evidence="3 6" id="KW-0547">Nucleotide-binding</keyword>
<dbReference type="Gene3D" id="3.40.367.20">
    <property type="match status" value="1"/>
</dbReference>
<dbReference type="OrthoDB" id="419537at2759"/>
<dbReference type="GO" id="GO:0006013">
    <property type="term" value="P:mannose metabolic process"/>
    <property type="evidence" value="ECO:0007669"/>
    <property type="project" value="TreeGrafter"/>
</dbReference>
<dbReference type="Proteomes" id="UP000027586">
    <property type="component" value="Unassembled WGS sequence"/>
</dbReference>
<evidence type="ECO:0000256" key="6">
    <source>
        <dbReference type="RuleBase" id="RU362007"/>
    </source>
</evidence>
<dbReference type="GO" id="GO:0006096">
    <property type="term" value="P:glycolytic process"/>
    <property type="evidence" value="ECO:0007669"/>
    <property type="project" value="UniProtKB-UniPathway"/>
</dbReference>
<dbReference type="EMBL" id="CBTN010000010">
    <property type="protein sequence ID" value="CDH51533.1"/>
    <property type="molecule type" value="Genomic_DNA"/>
</dbReference>
<sequence>MDDPLLNKIAQAFKMERETFASIVHGFKIECENGLTGASPSIMIPSYVTRMPTGSETGTFLSLDLGGSNLRVAAVELQGDSQVLVTEVKRPITDTQRTMSADEFFDWIADAVQELFNMKNLNNQRSTLAMGVCWSFPLDQTDIKSGRILRMGKGFVLDGVDDQDLATLFHQAFKRKGLNIEVTAVLNDTVGTLVAHAYTNPGAAIGYIYGTGVNAAYGEKKSRISKLDKSKDNDSIMLINTEIDLFGDESYLPRTRFDRLLDNSHSQPGYQLYEKMTSGAYLGELTRLIAIEVISSGEEYDDRLFNGSVPSKLTNPWEFTTSMMGFIESMGDQGDLASLVHEIGEYLGCAHDPRIQDVRRFITICRLVSCRAATLAAASLAAIIEQQPDLLSNQGPIVIGVNGSTFEKYPHMKQRIHRELCKWFGEATGARIQIDVARDGGSVGGALIAMLYSTKHQHGNLRSWLCIPPWNLKQKYLKKVQKLVSKLSTWSTAKRSPAISSNEKTLS</sequence>
<dbReference type="GO" id="GO:0004340">
    <property type="term" value="F:glucokinase activity"/>
    <property type="evidence" value="ECO:0007669"/>
    <property type="project" value="TreeGrafter"/>
</dbReference>
<proteinExistence type="inferred from homology"/>
<comment type="caution">
    <text evidence="9">The sequence shown here is derived from an EMBL/GenBank/DDBJ whole genome shotgun (WGS) entry which is preliminary data.</text>
</comment>
<dbReference type="EC" id="2.7.1.-" evidence="6"/>
<name>A0A068RN13_9FUNG</name>
<evidence type="ECO:0000313" key="9">
    <source>
        <dbReference type="EMBL" id="CDH51533.1"/>
    </source>
</evidence>
<evidence type="ECO:0000256" key="3">
    <source>
        <dbReference type="ARBA" id="ARBA00022741"/>
    </source>
</evidence>